<organism evidence="1 2">
    <name type="scientific">Bifidobacterium panos</name>
    <dbReference type="NCBI Taxonomy" id="2675321"/>
    <lineage>
        <taxon>Bacteria</taxon>
        <taxon>Bacillati</taxon>
        <taxon>Actinomycetota</taxon>
        <taxon>Actinomycetes</taxon>
        <taxon>Bifidobacteriales</taxon>
        <taxon>Bifidobacteriaceae</taxon>
        <taxon>Bifidobacterium</taxon>
    </lineage>
</organism>
<dbReference type="EMBL" id="JAAIIJ010000004">
    <property type="protein sequence ID" value="NMN01798.1"/>
    <property type="molecule type" value="Genomic_DNA"/>
</dbReference>
<evidence type="ECO:0000313" key="2">
    <source>
        <dbReference type="Proteomes" id="UP000553756"/>
    </source>
</evidence>
<protein>
    <submittedName>
        <fullName evidence="1">UDP-N-acetylglucosamine pyrophosphorylase</fullName>
    </submittedName>
</protein>
<sequence>MKRPPLDSPTGTRVVGTYAMDDGNNEHRQTLITSIMRSGLCTGLEIPFLSAQYGDCAWLWPLLPADSRHVFTMVTATMERIGSNPEFGLASTNAQGRREALTMMRHVAETIYWLHSSSPLTIAAVEIHSAPSGGSIEALYESMATMVQWDWAGAALVIEHCDAAVPNHKAVKGFLPLHEEVRLIDELRATTATTLALTVNWARSAIELRDPDAVPEHIRYCDERGVLGGLMYSGTSAISGPYGSAWSDTHAPMQAEQRFGEPTSALTNERLSLTRRAVNNPLLYDGVKMAIRPDDAPLERRYAYLEYALRGLQTASALRKEHKE</sequence>
<dbReference type="Pfam" id="PF16154">
    <property type="entry name" value="DUF4862"/>
    <property type="match status" value="1"/>
</dbReference>
<reference evidence="1 2" key="1">
    <citation type="submission" date="2020-02" db="EMBL/GenBank/DDBJ databases">
        <title>Characterization of phylogenetic diversity of novel bifidobacterial species isolated in Czech ZOOs.</title>
        <authorList>
            <person name="Lugli G.A."/>
            <person name="Vera N.B."/>
            <person name="Ventura M."/>
        </authorList>
    </citation>
    <scope>NUCLEOTIDE SEQUENCE [LARGE SCALE GENOMIC DNA]</scope>
    <source>
        <strain evidence="1 2">DSM 109963</strain>
    </source>
</reference>
<proteinExistence type="predicted"/>
<name>A0ABX1SY40_9BIFI</name>
<keyword evidence="2" id="KW-1185">Reference proteome</keyword>
<comment type="caution">
    <text evidence="1">The sequence shown here is derived from an EMBL/GenBank/DDBJ whole genome shotgun (WGS) entry which is preliminary data.</text>
</comment>
<dbReference type="Proteomes" id="UP000553756">
    <property type="component" value="Unassembled WGS sequence"/>
</dbReference>
<evidence type="ECO:0000313" key="1">
    <source>
        <dbReference type="EMBL" id="NMN01798.1"/>
    </source>
</evidence>
<accession>A0ABX1SY40</accession>
<dbReference type="InterPro" id="IPR032344">
    <property type="entry name" value="DUF4862"/>
</dbReference>
<gene>
    <name evidence="1" type="ORF">G1C94_0419</name>
</gene>